<sequence length="232" mass="23899">MNFKKISALACTMTILGGMATATPVFAAPQDTKTSNVPVTGKVGLWQDGNTDPSNPDKPGSGGQGEDNEINKPDEVTDINVTVPASMTFNVVTNTKDGNPVFASGAYNVTNNGSTKLTMQGEFTGGNSGEIQLVDKASVTPAKDGVIKLAISLNEADGKDASSVTTPFIEEVKNGARSNEIDLNATSSKTLKFASTQQGMADVAKEASDGGALVNTTKSTQGTLTLTFAKAN</sequence>
<dbReference type="RefSeq" id="WP_003463975.1">
    <property type="nucleotide sequence ID" value="NZ_ABDW01000017.1"/>
</dbReference>
<proteinExistence type="predicted"/>
<keyword evidence="2" id="KW-0732">Signal</keyword>
<feature type="chain" id="PRO_5002762570" description="WxL domain-containing protein" evidence="2">
    <location>
        <begin position="28"/>
        <end position="232"/>
    </location>
</feature>
<gene>
    <name evidence="3" type="ORF">AC3_0161</name>
</gene>
<accession>B1BU27</accession>
<evidence type="ECO:0000313" key="4">
    <source>
        <dbReference type="Proteomes" id="UP000005337"/>
    </source>
</evidence>
<evidence type="ECO:0000256" key="1">
    <source>
        <dbReference type="SAM" id="MobiDB-lite"/>
    </source>
</evidence>
<dbReference type="EMBL" id="ABDW01000017">
    <property type="protein sequence ID" value="EDT14814.1"/>
    <property type="molecule type" value="Genomic_DNA"/>
</dbReference>
<feature type="region of interest" description="Disordered" evidence="1">
    <location>
        <begin position="30"/>
        <end position="77"/>
    </location>
</feature>
<organism evidence="3 4">
    <name type="scientific">Clostridium perfringens E str. JGS1987</name>
    <dbReference type="NCBI Taxonomy" id="451755"/>
    <lineage>
        <taxon>Bacteria</taxon>
        <taxon>Bacillati</taxon>
        <taxon>Bacillota</taxon>
        <taxon>Clostridia</taxon>
        <taxon>Eubacteriales</taxon>
        <taxon>Clostridiaceae</taxon>
        <taxon>Clostridium</taxon>
    </lineage>
</organism>
<feature type="signal peptide" evidence="2">
    <location>
        <begin position="1"/>
        <end position="27"/>
    </location>
</feature>
<evidence type="ECO:0000256" key="2">
    <source>
        <dbReference type="SAM" id="SignalP"/>
    </source>
</evidence>
<dbReference type="AlphaFoldDB" id="B1BU27"/>
<protein>
    <recommendedName>
        <fullName evidence="5">WxL domain-containing protein</fullName>
    </recommendedName>
</protein>
<dbReference type="Proteomes" id="UP000005337">
    <property type="component" value="Unassembled WGS sequence"/>
</dbReference>
<name>B1BU27_CLOPF</name>
<reference evidence="3 4" key="1">
    <citation type="submission" date="2007-07" db="EMBL/GenBank/DDBJ databases">
        <title>Annotation of Clostridium perfringens E str. JGS1987.</title>
        <authorList>
            <person name="Paulsen I."/>
            <person name="Sebastian Y."/>
        </authorList>
    </citation>
    <scope>NUCLEOTIDE SEQUENCE [LARGE SCALE GENOMIC DNA]</scope>
    <source>
        <strain evidence="4">E str. JGS1987</strain>
    </source>
</reference>
<evidence type="ECO:0008006" key="5">
    <source>
        <dbReference type="Google" id="ProtNLM"/>
    </source>
</evidence>
<evidence type="ECO:0000313" key="3">
    <source>
        <dbReference type="EMBL" id="EDT14814.1"/>
    </source>
</evidence>
<comment type="caution">
    <text evidence="3">The sequence shown here is derived from an EMBL/GenBank/DDBJ whole genome shotgun (WGS) entry which is preliminary data.</text>
</comment>